<keyword evidence="2" id="KW-0624">Polysaccharide degradation</keyword>
<evidence type="ECO:0000259" key="3">
    <source>
        <dbReference type="Pfam" id="PF22596"/>
    </source>
</evidence>
<dbReference type="RefSeq" id="WP_189825199.1">
    <property type="nucleotide sequence ID" value="NZ_BMVC01000010.1"/>
</dbReference>
<dbReference type="CDD" id="cd00063">
    <property type="entry name" value="FN3"/>
    <property type="match status" value="1"/>
</dbReference>
<dbReference type="GO" id="GO:0000272">
    <property type="term" value="P:polysaccharide catabolic process"/>
    <property type="evidence" value="ECO:0007669"/>
    <property type="project" value="UniProtKB-KW"/>
</dbReference>
<reference evidence="4" key="2">
    <citation type="submission" date="2020-09" db="EMBL/GenBank/DDBJ databases">
        <authorList>
            <person name="Sun Q."/>
            <person name="Ohkuma M."/>
        </authorList>
    </citation>
    <scope>NUCLEOTIDE SEQUENCE</scope>
    <source>
        <strain evidence="4">JCM 4637</strain>
    </source>
</reference>
<protein>
    <recommendedName>
        <fullName evidence="3">Pierisin-like domain-containing protein</fullName>
    </recommendedName>
</protein>
<accession>A0A918X134</accession>
<dbReference type="SUPFAM" id="SSF49265">
    <property type="entry name" value="Fibronectin type III"/>
    <property type="match status" value="1"/>
</dbReference>
<dbReference type="AlphaFoldDB" id="A0A918X134"/>
<reference evidence="4" key="1">
    <citation type="journal article" date="2014" name="Int. J. Syst. Evol. Microbiol.">
        <title>Complete genome sequence of Corynebacterium casei LMG S-19264T (=DSM 44701T), isolated from a smear-ripened cheese.</title>
        <authorList>
            <consortium name="US DOE Joint Genome Institute (JGI-PGF)"/>
            <person name="Walter F."/>
            <person name="Albersmeier A."/>
            <person name="Kalinowski J."/>
            <person name="Ruckert C."/>
        </authorList>
    </citation>
    <scope>NUCLEOTIDE SEQUENCE</scope>
    <source>
        <strain evidence="4">JCM 4637</strain>
    </source>
</reference>
<keyword evidence="2" id="KW-0119">Carbohydrate metabolism</keyword>
<comment type="caution">
    <text evidence="4">The sequence shown here is derived from an EMBL/GenBank/DDBJ whole genome shotgun (WGS) entry which is preliminary data.</text>
</comment>
<evidence type="ECO:0000313" key="4">
    <source>
        <dbReference type="EMBL" id="GHD02736.1"/>
    </source>
</evidence>
<dbReference type="Pfam" id="PF22596">
    <property type="entry name" value="Scabin-like"/>
    <property type="match status" value="1"/>
</dbReference>
<dbReference type="Pfam" id="PF08310">
    <property type="entry name" value="LGFP"/>
    <property type="match status" value="6"/>
</dbReference>
<sequence>MASDNAGRKIVWRDDKALLFRGTGGPGSGAYRTPEHVFSTGMDPTELGPGGSLRVRPGVQVPNSGLSSTSYRTRHPKIFGQWVYVVDAPGGLAVDAMLETDAMDHESEIAFVGGIKPEFIVGAFRYNGKGVWKIPLEYRVNPGYKGVIQKPGPNEVSILFGTGPHTPGTSVQAVGGRAADPYGRAFNVPKSAATATLAADAADPDPYYMPWGTIPTVTRNWALKTRDPYVSLRAQPWATCHKLGAIEFVKGLGGLVDTLGAKRRSAVTDLSDKVPLRPGSCYDAAEPPRKVSGSLAANGELPLTWQAPAKGAGRVASYAVYVRGSDTVAWRQVATVPVGTTRLTLAAATVRPAAMADLDPAKHAGRVAVTALFNDGTETTLSRLCGTALGEFGRKWAQLGGASGSYGCPTSDPQPVPGGTLQLFAGGSLYKVGNTVYGVRPEVDAIGEWYRWLDSHRGRLKLPVSDERKVKGGSRQDFQGGRLYWAAGAGRDAVFPVWATGAIGKRYRDTGAENGPLGLPTTPEYAVPGGWRQDFQGGTVYWSRTAGIVSSAPCKRVPEGAFTQKWYEVGGGRSKLRCMVGTYRPARAQSGGVVQQFEGGFLYWSRTTGTHPVWSAIGTRYRSLGAEAGYLGLPVGDEEPRGNGDWLQRFQGGTLIWVRRTGQVRTCLAPAGAFAAKWDALGGATGRLGCTVGSHRPARARTGGVVQQFDGGFLYWSRTTGTHAVWGGIGTRHRSLGAEAGRLGMPVGDEEPAGGGNWRQRFQGGTLVWVRSTGQVTG</sequence>
<keyword evidence="1" id="KW-0326">Glycosidase</keyword>
<dbReference type="Gene3D" id="2.60.40.10">
    <property type="entry name" value="Immunoglobulins"/>
    <property type="match status" value="1"/>
</dbReference>
<evidence type="ECO:0000256" key="1">
    <source>
        <dbReference type="ARBA" id="ARBA00023295"/>
    </source>
</evidence>
<dbReference type="Proteomes" id="UP000638353">
    <property type="component" value="Unassembled WGS sequence"/>
</dbReference>
<keyword evidence="1" id="KW-0378">Hydrolase</keyword>
<evidence type="ECO:0000256" key="2">
    <source>
        <dbReference type="ARBA" id="ARBA00023326"/>
    </source>
</evidence>
<dbReference type="SUPFAM" id="SSF56399">
    <property type="entry name" value="ADP-ribosylation"/>
    <property type="match status" value="1"/>
</dbReference>
<organism evidence="4 5">
    <name type="scientific">Streptomyces finlayi</name>
    <dbReference type="NCBI Taxonomy" id="67296"/>
    <lineage>
        <taxon>Bacteria</taxon>
        <taxon>Bacillati</taxon>
        <taxon>Actinomycetota</taxon>
        <taxon>Actinomycetes</taxon>
        <taxon>Kitasatosporales</taxon>
        <taxon>Streptomycetaceae</taxon>
        <taxon>Streptomyces</taxon>
    </lineage>
</organism>
<name>A0A918X134_9ACTN</name>
<dbReference type="InterPro" id="IPR013783">
    <property type="entry name" value="Ig-like_fold"/>
</dbReference>
<dbReference type="InterPro" id="IPR036116">
    <property type="entry name" value="FN3_sf"/>
</dbReference>
<dbReference type="InterPro" id="IPR054695">
    <property type="entry name" value="Pierisin-like_dom"/>
</dbReference>
<dbReference type="InterPro" id="IPR013207">
    <property type="entry name" value="LGFP"/>
</dbReference>
<dbReference type="InterPro" id="IPR003961">
    <property type="entry name" value="FN3_dom"/>
</dbReference>
<gene>
    <name evidence="4" type="ORF">GCM10010334_49660</name>
</gene>
<dbReference type="GO" id="GO:0016798">
    <property type="term" value="F:hydrolase activity, acting on glycosyl bonds"/>
    <property type="evidence" value="ECO:0007669"/>
    <property type="project" value="UniProtKB-KW"/>
</dbReference>
<dbReference type="EMBL" id="BMVC01000010">
    <property type="protein sequence ID" value="GHD02736.1"/>
    <property type="molecule type" value="Genomic_DNA"/>
</dbReference>
<dbReference type="Gene3D" id="3.90.210.10">
    <property type="entry name" value="Heat-Labile Enterotoxin, subunit A"/>
    <property type="match status" value="1"/>
</dbReference>
<evidence type="ECO:0000313" key="5">
    <source>
        <dbReference type="Proteomes" id="UP000638353"/>
    </source>
</evidence>
<feature type="domain" description="Pierisin-like" evidence="3">
    <location>
        <begin position="32"/>
        <end position="142"/>
    </location>
</feature>
<proteinExistence type="predicted"/>